<sequence>MRNAHLTNSHTQSRMLYTRLLRPHFGQPGKKLPAYIRSNITNKNRIRKAWQSSKDPALKDSIKRLTNIIKKQIKIFNSNNWSNFTANLSDNSTSLWRKVAALRSNSTTIPPLTSDAGTTAISPLEKAELIADCWRTQFSPNPNQNHVSTDTLIISAAHHYLHEPQATYINAITASETLNFIHSLKTNKAPENLKTYGFNQQESVSNALVGNRIIGIEILSNVFSELSCPKCFNNNICLFEDSKYGLCSHFTLKCGKCDFLKGFSSTQKTLNVPEVNARCVYGMRQRLFCSL</sequence>
<keyword evidence="1" id="KW-0695">RNA-directed DNA polymerase</keyword>
<proteinExistence type="predicted"/>
<dbReference type="AlphaFoldDB" id="A0AAV4QV28"/>
<comment type="caution">
    <text evidence="1">The sequence shown here is derived from an EMBL/GenBank/DDBJ whole genome shotgun (WGS) entry which is preliminary data.</text>
</comment>
<organism evidence="1 2">
    <name type="scientific">Caerostris darwini</name>
    <dbReference type="NCBI Taxonomy" id="1538125"/>
    <lineage>
        <taxon>Eukaryota</taxon>
        <taxon>Metazoa</taxon>
        <taxon>Ecdysozoa</taxon>
        <taxon>Arthropoda</taxon>
        <taxon>Chelicerata</taxon>
        <taxon>Arachnida</taxon>
        <taxon>Araneae</taxon>
        <taxon>Araneomorphae</taxon>
        <taxon>Entelegynae</taxon>
        <taxon>Araneoidea</taxon>
        <taxon>Araneidae</taxon>
        <taxon>Caerostris</taxon>
    </lineage>
</organism>
<reference evidence="1 2" key="1">
    <citation type="submission" date="2021-06" db="EMBL/GenBank/DDBJ databases">
        <title>Caerostris darwini draft genome.</title>
        <authorList>
            <person name="Kono N."/>
            <person name="Arakawa K."/>
        </authorList>
    </citation>
    <scope>NUCLEOTIDE SEQUENCE [LARGE SCALE GENOMIC DNA]</scope>
</reference>
<dbReference type="EMBL" id="BPLQ01005249">
    <property type="protein sequence ID" value="GIY13498.1"/>
    <property type="molecule type" value="Genomic_DNA"/>
</dbReference>
<keyword evidence="1" id="KW-0808">Transferase</keyword>
<protein>
    <submittedName>
        <fullName evidence="1">RNA-directed DNA polymerase from mobile element jockey</fullName>
    </submittedName>
</protein>
<keyword evidence="1" id="KW-0548">Nucleotidyltransferase</keyword>
<evidence type="ECO:0000313" key="2">
    <source>
        <dbReference type="Proteomes" id="UP001054837"/>
    </source>
</evidence>
<name>A0AAV4QV28_9ARAC</name>
<keyword evidence="2" id="KW-1185">Reference proteome</keyword>
<dbReference type="Proteomes" id="UP001054837">
    <property type="component" value="Unassembled WGS sequence"/>
</dbReference>
<accession>A0AAV4QV28</accession>
<dbReference type="GO" id="GO:0003964">
    <property type="term" value="F:RNA-directed DNA polymerase activity"/>
    <property type="evidence" value="ECO:0007669"/>
    <property type="project" value="UniProtKB-KW"/>
</dbReference>
<evidence type="ECO:0000313" key="1">
    <source>
        <dbReference type="EMBL" id="GIY13498.1"/>
    </source>
</evidence>
<gene>
    <name evidence="1" type="primary">jockeypol_323</name>
    <name evidence="1" type="ORF">CDAR_507831</name>
</gene>